<keyword evidence="1" id="KW-0998">Cell outer membrane</keyword>
<comment type="subunit">
    <text evidence="1">Component of the lipopolysaccharide transport and assembly complex.</text>
</comment>
<comment type="caution">
    <text evidence="3">The sequence shown here is derived from an EMBL/GenBank/DDBJ whole genome shotgun (WGS) entry which is preliminary data.</text>
</comment>
<evidence type="ECO:0000313" key="4">
    <source>
        <dbReference type="Proteomes" id="UP001431221"/>
    </source>
</evidence>
<evidence type="ECO:0000259" key="2">
    <source>
        <dbReference type="Pfam" id="PF04453"/>
    </source>
</evidence>
<comment type="similarity">
    <text evidence="1">Belongs to the LptD family.</text>
</comment>
<feature type="domain" description="LptD C-terminal" evidence="2">
    <location>
        <begin position="314"/>
        <end position="697"/>
    </location>
</feature>
<dbReference type="InterPro" id="IPR020889">
    <property type="entry name" value="LipoPS_assembly_LptD"/>
</dbReference>
<dbReference type="PANTHER" id="PTHR30189">
    <property type="entry name" value="LPS-ASSEMBLY PROTEIN"/>
    <property type="match status" value="1"/>
</dbReference>
<proteinExistence type="inferred from homology"/>
<dbReference type="Proteomes" id="UP001431221">
    <property type="component" value="Unassembled WGS sequence"/>
</dbReference>
<organism evidence="3 4">
    <name type="scientific">Roseibium sediminicola</name>
    <dbReference type="NCBI Taxonomy" id="2933272"/>
    <lineage>
        <taxon>Bacteria</taxon>
        <taxon>Pseudomonadati</taxon>
        <taxon>Pseudomonadota</taxon>
        <taxon>Alphaproteobacteria</taxon>
        <taxon>Hyphomicrobiales</taxon>
        <taxon>Stappiaceae</taxon>
        <taxon>Roseibium</taxon>
    </lineage>
</organism>
<keyword evidence="4" id="KW-1185">Reference proteome</keyword>
<feature type="chain" id="PRO_5044907317" description="LPS-assembly protein LptD" evidence="1">
    <location>
        <begin position="42"/>
        <end position="791"/>
    </location>
</feature>
<dbReference type="HAMAP" id="MF_01411">
    <property type="entry name" value="LPS_assembly_LptD"/>
    <property type="match status" value="1"/>
</dbReference>
<reference evidence="3" key="1">
    <citation type="submission" date="2022-04" db="EMBL/GenBank/DDBJ databases">
        <title>Roseibium sp. CAU 1639 isolated from mud.</title>
        <authorList>
            <person name="Kim W."/>
        </authorList>
    </citation>
    <scope>NUCLEOTIDE SEQUENCE</scope>
    <source>
        <strain evidence="3">CAU 1639</strain>
    </source>
</reference>
<evidence type="ECO:0000256" key="1">
    <source>
        <dbReference type="HAMAP-Rule" id="MF_01411"/>
    </source>
</evidence>
<comment type="subcellular location">
    <subcellularLocation>
        <location evidence="1">Cell outer membrane</location>
    </subcellularLocation>
</comment>
<name>A0ABT0GXM8_9HYPH</name>
<dbReference type="Pfam" id="PF04453">
    <property type="entry name" value="LptD"/>
    <property type="match status" value="1"/>
</dbReference>
<protein>
    <recommendedName>
        <fullName evidence="1">LPS-assembly protein LptD</fullName>
    </recommendedName>
</protein>
<evidence type="ECO:0000313" key="3">
    <source>
        <dbReference type="EMBL" id="MCK7614198.1"/>
    </source>
</evidence>
<sequence precursor="true">MSFPTFLTTETWAKKGRLLAAVSLCAVAATLCLANSAPASAQDVAAGLADQLDPNAELLLESSEITYDFDRDLIVATGNVQVYYDGNTVQAHQIIFDRKSQQLKATGNVIFIEKNGNVVRTEEMVLSEDFSEGFARALQIDTTKRTRFIAEQARREGDNITSIENGVYTVYTKPTNPPNKPPLWRVRAEKIIHNQQEKIIRFENAAFEVYGQPIAFLPYLSMPDPTVTRKSGFLMPSGIVNDKLGYGVTVPYYWALSPYYDVTAILTPLTKQGLFGDVEYRHRFAAGQVSVAAAGLFQAQPSQFNTPRADDRWRGAINSKGTFSVARDWTLGWDLTYKSDRQFFKDYSFTSFSDNGETSEIYFEGHTDRNALSVRAYAFQISQEDYTDSAFNANGFSPVGSSLQDKQPLVLPVVDYDYVFADPVLAGELALTANFTSLTRDETDAFSIDGGTTPKFRGVDGTFSRVSLKGNWRKTFIDPLGQSFTPFAYMRGDLFFLASPDSDVTALTGESFVGRAMPAVGLEYRYPFIASFDGGNQILEPVAQIVARPNEQRIGELPNDDAQSIVFDTTTLFDADKFSGFDRAEGGTRLNVGLNYKLQLDSGYYVSGLFGRSYHLAGDNSYATPDILGATQDSGLETDLSDYVGSLYLDTQYGVKLGTQARLDKEDFTFNRVQAQASAIYGPVVSSLAYAFLNAQPDVGIDSPREELLGSASLRIEENWRVFGSVRYDLENSDFVQDGFGVGYDDEGFSLSITYAEDRSRNDGDEVDRTLYFRIGLRTIGNTQVSSGALN</sequence>
<keyword evidence="1" id="KW-0472">Membrane</keyword>
<comment type="caution">
    <text evidence="1">Lacks conserved residue(s) required for the propagation of feature annotation.</text>
</comment>
<accession>A0ABT0GXM8</accession>
<dbReference type="EMBL" id="JALNMJ010000014">
    <property type="protein sequence ID" value="MCK7614198.1"/>
    <property type="molecule type" value="Genomic_DNA"/>
</dbReference>
<comment type="function">
    <text evidence="1">Involved in the assembly of lipopolysaccharide (LPS) at the surface of the outer membrane.</text>
</comment>
<dbReference type="InterPro" id="IPR050218">
    <property type="entry name" value="LptD"/>
</dbReference>
<feature type="signal peptide" evidence="1">
    <location>
        <begin position="1"/>
        <end position="41"/>
    </location>
</feature>
<dbReference type="InterPro" id="IPR007543">
    <property type="entry name" value="LptD_C"/>
</dbReference>
<dbReference type="PANTHER" id="PTHR30189:SF1">
    <property type="entry name" value="LPS-ASSEMBLY PROTEIN LPTD"/>
    <property type="match status" value="1"/>
</dbReference>
<dbReference type="Gene3D" id="2.60.450.10">
    <property type="entry name" value="Lipopolysaccharide (LPS) transport protein A like domain"/>
    <property type="match status" value="1"/>
</dbReference>
<dbReference type="RefSeq" id="WP_248156640.1">
    <property type="nucleotide sequence ID" value="NZ_JALNMJ010000014.1"/>
</dbReference>
<keyword evidence="1" id="KW-0732">Signal</keyword>
<gene>
    <name evidence="1" type="primary">lptD</name>
    <name evidence="3" type="ORF">M0H32_18670</name>
</gene>